<protein>
    <recommendedName>
        <fullName evidence="15">Sensor protein FixL</fullName>
        <ecNumber evidence="3">2.7.13.3</ecNumber>
    </recommendedName>
</protein>
<evidence type="ECO:0000313" key="21">
    <source>
        <dbReference type="EMBL" id="MCX5571109.1"/>
    </source>
</evidence>
<dbReference type="RefSeq" id="WP_266340073.1">
    <property type="nucleotide sequence ID" value="NZ_JAPKNK010000008.1"/>
</dbReference>
<comment type="catalytic activity">
    <reaction evidence="1">
        <text>ATP + protein L-histidine = ADP + protein N-phospho-L-histidine.</text>
        <dbReference type="EC" id="2.7.13.3"/>
    </reaction>
</comment>
<dbReference type="CDD" id="cd00130">
    <property type="entry name" value="PAS"/>
    <property type="match status" value="1"/>
</dbReference>
<keyword evidence="6" id="KW-0808">Transferase</keyword>
<dbReference type="GO" id="GO:0000155">
    <property type="term" value="F:phosphorelay sensor kinase activity"/>
    <property type="evidence" value="ECO:0007669"/>
    <property type="project" value="InterPro"/>
</dbReference>
<sequence>MKISWPVGRASRVLLASLFVAVLMAAATWLSVQPVFRMQATFLLYIPAVIVAAGLGGLWPGLIAIAISLVVGLAIHGQLEGLQAPHVWNGAAFAVIGGALVVLGEWLRRVRRQLATAAADLRYREAHLRSILETIPDAMIVIDDVGLVQSFSAAAQRMFGYSAEEILGSNVKRLMPSSYREQHDGYLERYRRTGERRIIGIGRIVVGERKDGSTFPMELAIGEMHSGDQRFFTGFVRDLSERQETEARLQELQSELVHISRVTAMGEIASTLAHELNQPLSAVANYLRGSRRLLESGAPENIPKVRAALESAADQALRAGEIIRRLRDFLARGETEKRVESLARLIEEASALALVGAKEKGIRIRFALDPEVDLLFGDRVQIQQVLVNLMRNAIDAMDEGGGRDLVISSEIEPGGEMIRVKVSDRGTGIAPEVMARLFQPFLTTKQNGMGVGLSICRTIVEAHGGRIWAEGNPGGGTVFNFTVPAVRIEETERVH</sequence>
<dbReference type="CDD" id="cd00082">
    <property type="entry name" value="HisKA"/>
    <property type="match status" value="1"/>
</dbReference>
<feature type="domain" description="PAS" evidence="19">
    <location>
        <begin position="124"/>
        <end position="194"/>
    </location>
</feature>
<dbReference type="PROSITE" id="PS50109">
    <property type="entry name" value="HIS_KIN"/>
    <property type="match status" value="1"/>
</dbReference>
<dbReference type="InterPro" id="IPR003661">
    <property type="entry name" value="HisK_dim/P_dom"/>
</dbReference>
<dbReference type="InterPro" id="IPR004358">
    <property type="entry name" value="Sig_transdc_His_kin-like_C"/>
</dbReference>
<dbReference type="Gene3D" id="6.10.250.2580">
    <property type="match status" value="1"/>
</dbReference>
<dbReference type="InterPro" id="IPR000700">
    <property type="entry name" value="PAS-assoc_C"/>
</dbReference>
<dbReference type="InterPro" id="IPR036097">
    <property type="entry name" value="HisK_dim/P_sf"/>
</dbReference>
<dbReference type="PANTHER" id="PTHR43065:SF10">
    <property type="entry name" value="PEROXIDE STRESS-ACTIVATED HISTIDINE KINASE MAK3"/>
    <property type="match status" value="1"/>
</dbReference>
<keyword evidence="22" id="KW-1185">Reference proteome</keyword>
<dbReference type="InterPro" id="IPR000014">
    <property type="entry name" value="PAS"/>
</dbReference>
<evidence type="ECO:0000313" key="22">
    <source>
        <dbReference type="Proteomes" id="UP001144805"/>
    </source>
</evidence>
<keyword evidence="5" id="KW-0349">Heme</keyword>
<dbReference type="FunFam" id="3.30.565.10:FF:000042">
    <property type="entry name" value="Two-component sensor histidine kinase KdpD"/>
    <property type="match status" value="1"/>
</dbReference>
<keyword evidence="13" id="KW-0535">Nitrogen fixation</keyword>
<dbReference type="InterPro" id="IPR013767">
    <property type="entry name" value="PAS_fold"/>
</dbReference>
<name>A0A9X3E3Z4_9HYPH</name>
<dbReference type="GO" id="GO:0046872">
    <property type="term" value="F:metal ion binding"/>
    <property type="evidence" value="ECO:0007669"/>
    <property type="project" value="UniProtKB-KW"/>
</dbReference>
<dbReference type="Pfam" id="PF00989">
    <property type="entry name" value="PAS"/>
    <property type="match status" value="1"/>
</dbReference>
<evidence type="ECO:0000256" key="12">
    <source>
        <dbReference type="ARBA" id="ARBA00023012"/>
    </source>
</evidence>
<keyword evidence="7" id="KW-0479">Metal-binding</keyword>
<dbReference type="Gene3D" id="1.10.287.130">
    <property type="match status" value="1"/>
</dbReference>
<keyword evidence="10" id="KW-0067">ATP-binding</keyword>
<feature type="transmembrane region" description="Helical" evidence="17">
    <location>
        <begin position="87"/>
        <end position="107"/>
    </location>
</feature>
<evidence type="ECO:0000256" key="1">
    <source>
        <dbReference type="ARBA" id="ARBA00000085"/>
    </source>
</evidence>
<dbReference type="NCBIfam" id="TIGR00229">
    <property type="entry name" value="sensory_box"/>
    <property type="match status" value="1"/>
</dbReference>
<dbReference type="SMART" id="SM00388">
    <property type="entry name" value="HisKA"/>
    <property type="match status" value="1"/>
</dbReference>
<dbReference type="InterPro" id="IPR036890">
    <property type="entry name" value="HATPase_C_sf"/>
</dbReference>
<keyword evidence="17" id="KW-1133">Transmembrane helix</keyword>
<evidence type="ECO:0000256" key="10">
    <source>
        <dbReference type="ARBA" id="ARBA00022840"/>
    </source>
</evidence>
<evidence type="ECO:0000256" key="15">
    <source>
        <dbReference type="ARBA" id="ARBA00070616"/>
    </source>
</evidence>
<feature type="transmembrane region" description="Helical" evidence="17">
    <location>
        <begin position="42"/>
        <end position="75"/>
    </location>
</feature>
<dbReference type="PROSITE" id="PS50113">
    <property type="entry name" value="PAC"/>
    <property type="match status" value="1"/>
</dbReference>
<dbReference type="FunFam" id="1.10.287.130:FF:000055">
    <property type="entry name" value="Two-component sensor histidine kinase"/>
    <property type="match status" value="1"/>
</dbReference>
<dbReference type="Proteomes" id="UP001144805">
    <property type="component" value="Unassembled WGS sequence"/>
</dbReference>
<dbReference type="EC" id="2.7.13.3" evidence="3"/>
<feature type="domain" description="Histidine kinase" evidence="18">
    <location>
        <begin position="271"/>
        <end position="487"/>
    </location>
</feature>
<keyword evidence="12" id="KW-0902">Two-component regulatory system</keyword>
<dbReference type="SMART" id="SM00387">
    <property type="entry name" value="HATPase_c"/>
    <property type="match status" value="1"/>
</dbReference>
<evidence type="ECO:0000256" key="16">
    <source>
        <dbReference type="SAM" id="Coils"/>
    </source>
</evidence>
<dbReference type="Gene3D" id="3.30.450.20">
    <property type="entry name" value="PAS domain"/>
    <property type="match status" value="1"/>
</dbReference>
<keyword evidence="17" id="KW-0472">Membrane</keyword>
<dbReference type="GO" id="GO:0006355">
    <property type="term" value="P:regulation of DNA-templated transcription"/>
    <property type="evidence" value="ECO:0007669"/>
    <property type="project" value="InterPro"/>
</dbReference>
<comment type="function">
    <text evidence="14">Putative oxygen sensor; modulates the activity of FixJ, a transcriptional activator of nitrogen fixation fixK gene. FixL probably acts as a kinase that phosphorylates FixJ.</text>
</comment>
<dbReference type="SMART" id="SM00091">
    <property type="entry name" value="PAS"/>
    <property type="match status" value="1"/>
</dbReference>
<evidence type="ECO:0000256" key="7">
    <source>
        <dbReference type="ARBA" id="ARBA00022723"/>
    </source>
</evidence>
<dbReference type="GO" id="GO:0005524">
    <property type="term" value="F:ATP binding"/>
    <property type="evidence" value="ECO:0007669"/>
    <property type="project" value="UniProtKB-KW"/>
</dbReference>
<reference evidence="21" key="1">
    <citation type="submission" date="2022-11" db="EMBL/GenBank/DDBJ databases">
        <title>Biodiversity and phylogenetic relationships of bacteria.</title>
        <authorList>
            <person name="Machado R.A.R."/>
            <person name="Bhat A."/>
            <person name="Loulou A."/>
            <person name="Kallel S."/>
        </authorList>
    </citation>
    <scope>NUCLEOTIDE SEQUENCE</scope>
    <source>
        <strain evidence="21">K-TC2</strain>
    </source>
</reference>
<dbReference type="InterPro" id="IPR003594">
    <property type="entry name" value="HATPase_dom"/>
</dbReference>
<dbReference type="SUPFAM" id="SSF55785">
    <property type="entry name" value="PYP-like sensor domain (PAS domain)"/>
    <property type="match status" value="1"/>
</dbReference>
<keyword evidence="16" id="KW-0175">Coiled coil</keyword>
<evidence type="ECO:0000259" key="19">
    <source>
        <dbReference type="PROSITE" id="PS50112"/>
    </source>
</evidence>
<evidence type="ECO:0000256" key="4">
    <source>
        <dbReference type="ARBA" id="ARBA00022553"/>
    </source>
</evidence>
<dbReference type="PROSITE" id="PS50112">
    <property type="entry name" value="PAS"/>
    <property type="match status" value="1"/>
</dbReference>
<evidence type="ECO:0000256" key="8">
    <source>
        <dbReference type="ARBA" id="ARBA00022741"/>
    </source>
</evidence>
<keyword evidence="8" id="KW-0547">Nucleotide-binding</keyword>
<feature type="coiled-coil region" evidence="16">
    <location>
        <begin position="235"/>
        <end position="262"/>
    </location>
</feature>
<dbReference type="SUPFAM" id="SSF47384">
    <property type="entry name" value="Homodimeric domain of signal transducing histidine kinase"/>
    <property type="match status" value="1"/>
</dbReference>
<evidence type="ECO:0000256" key="13">
    <source>
        <dbReference type="ARBA" id="ARBA00023231"/>
    </source>
</evidence>
<evidence type="ECO:0000256" key="11">
    <source>
        <dbReference type="ARBA" id="ARBA00023004"/>
    </source>
</evidence>
<dbReference type="FunFam" id="3.30.450.20:FF:000060">
    <property type="entry name" value="Sensor protein FixL"/>
    <property type="match status" value="1"/>
</dbReference>
<dbReference type="PRINTS" id="PR00344">
    <property type="entry name" value="BCTRLSENSOR"/>
</dbReference>
<dbReference type="PANTHER" id="PTHR43065">
    <property type="entry name" value="SENSOR HISTIDINE KINASE"/>
    <property type="match status" value="1"/>
</dbReference>
<dbReference type="GO" id="GO:0042802">
    <property type="term" value="F:identical protein binding"/>
    <property type="evidence" value="ECO:0007669"/>
    <property type="project" value="UniProtKB-ARBA"/>
</dbReference>
<evidence type="ECO:0000256" key="6">
    <source>
        <dbReference type="ARBA" id="ARBA00022679"/>
    </source>
</evidence>
<dbReference type="InterPro" id="IPR035965">
    <property type="entry name" value="PAS-like_dom_sf"/>
</dbReference>
<evidence type="ECO:0000256" key="17">
    <source>
        <dbReference type="SAM" id="Phobius"/>
    </source>
</evidence>
<dbReference type="EMBL" id="JAPKNK010000008">
    <property type="protein sequence ID" value="MCX5571109.1"/>
    <property type="molecule type" value="Genomic_DNA"/>
</dbReference>
<proteinExistence type="predicted"/>
<keyword evidence="9" id="KW-0418">Kinase</keyword>
<keyword evidence="17" id="KW-0812">Transmembrane</keyword>
<dbReference type="Gene3D" id="3.30.565.10">
    <property type="entry name" value="Histidine kinase-like ATPase, C-terminal domain"/>
    <property type="match status" value="1"/>
</dbReference>
<accession>A0A9X3E3Z4</accession>
<evidence type="ECO:0000256" key="9">
    <source>
        <dbReference type="ARBA" id="ARBA00022777"/>
    </source>
</evidence>
<evidence type="ECO:0000256" key="14">
    <source>
        <dbReference type="ARBA" id="ARBA00059827"/>
    </source>
</evidence>
<evidence type="ECO:0000259" key="18">
    <source>
        <dbReference type="PROSITE" id="PS50109"/>
    </source>
</evidence>
<dbReference type="SUPFAM" id="SSF55874">
    <property type="entry name" value="ATPase domain of HSP90 chaperone/DNA topoisomerase II/histidine kinase"/>
    <property type="match status" value="1"/>
</dbReference>
<evidence type="ECO:0000259" key="20">
    <source>
        <dbReference type="PROSITE" id="PS50113"/>
    </source>
</evidence>
<dbReference type="Pfam" id="PF00512">
    <property type="entry name" value="HisKA"/>
    <property type="match status" value="1"/>
</dbReference>
<dbReference type="AlphaFoldDB" id="A0A9X3E3Z4"/>
<feature type="transmembrane region" description="Helical" evidence="17">
    <location>
        <begin position="12"/>
        <end position="30"/>
    </location>
</feature>
<evidence type="ECO:0000256" key="2">
    <source>
        <dbReference type="ARBA" id="ARBA00001971"/>
    </source>
</evidence>
<keyword evidence="11" id="KW-0408">Iron</keyword>
<gene>
    <name evidence="21" type="ORF">OSH07_18050</name>
</gene>
<dbReference type="InterPro" id="IPR005467">
    <property type="entry name" value="His_kinase_dom"/>
</dbReference>
<keyword evidence="4" id="KW-0597">Phosphoprotein</keyword>
<comment type="cofactor">
    <cofactor evidence="2">
        <name>heme</name>
        <dbReference type="ChEBI" id="CHEBI:30413"/>
    </cofactor>
</comment>
<evidence type="ECO:0000256" key="3">
    <source>
        <dbReference type="ARBA" id="ARBA00012438"/>
    </source>
</evidence>
<evidence type="ECO:0000256" key="5">
    <source>
        <dbReference type="ARBA" id="ARBA00022617"/>
    </source>
</evidence>
<organism evidence="21 22">
    <name type="scientific">Kaistia nematophila</name>
    <dbReference type="NCBI Taxonomy" id="2994654"/>
    <lineage>
        <taxon>Bacteria</taxon>
        <taxon>Pseudomonadati</taxon>
        <taxon>Pseudomonadota</taxon>
        <taxon>Alphaproteobacteria</taxon>
        <taxon>Hyphomicrobiales</taxon>
        <taxon>Kaistiaceae</taxon>
        <taxon>Kaistia</taxon>
    </lineage>
</organism>
<feature type="domain" description="PAC" evidence="20">
    <location>
        <begin position="192"/>
        <end position="251"/>
    </location>
</feature>
<dbReference type="Pfam" id="PF02518">
    <property type="entry name" value="HATPase_c"/>
    <property type="match status" value="1"/>
</dbReference>
<comment type="caution">
    <text evidence="21">The sequence shown here is derived from an EMBL/GenBank/DDBJ whole genome shotgun (WGS) entry which is preliminary data.</text>
</comment>